<evidence type="ECO:0000313" key="1">
    <source>
        <dbReference type="EMBL" id="SVA70296.1"/>
    </source>
</evidence>
<accession>A0A381XZP5</accession>
<proteinExistence type="predicted"/>
<organism evidence="1">
    <name type="scientific">marine metagenome</name>
    <dbReference type="NCBI Taxonomy" id="408172"/>
    <lineage>
        <taxon>unclassified sequences</taxon>
        <taxon>metagenomes</taxon>
        <taxon>ecological metagenomes</taxon>
    </lineage>
</organism>
<protein>
    <submittedName>
        <fullName evidence="1">Uncharacterized protein</fullName>
    </submittedName>
</protein>
<name>A0A381XZP5_9ZZZZ</name>
<dbReference type="EMBL" id="UINC01016986">
    <property type="protein sequence ID" value="SVA70296.1"/>
    <property type="molecule type" value="Genomic_DNA"/>
</dbReference>
<sequence>MEEIQQKALRLADRLKVHNNQTRILKEKFVDSNIHFHEGHQFTINVALINYCKGLLDLNKNKDVIILDDYKVPVKVDNVQDFFDNISDLYQKNLNAYWLEYRKLEKSKGEILKDD</sequence>
<dbReference type="AlphaFoldDB" id="A0A381XZP5"/>
<gene>
    <name evidence="1" type="ORF">METZ01_LOCUS123150</name>
</gene>
<reference evidence="1" key="1">
    <citation type="submission" date="2018-05" db="EMBL/GenBank/DDBJ databases">
        <authorList>
            <person name="Lanie J.A."/>
            <person name="Ng W.-L."/>
            <person name="Kazmierczak K.M."/>
            <person name="Andrzejewski T.M."/>
            <person name="Davidsen T.M."/>
            <person name="Wayne K.J."/>
            <person name="Tettelin H."/>
            <person name="Glass J.I."/>
            <person name="Rusch D."/>
            <person name="Podicherti R."/>
            <person name="Tsui H.-C.T."/>
            <person name="Winkler M.E."/>
        </authorList>
    </citation>
    <scope>NUCLEOTIDE SEQUENCE</scope>
</reference>